<comment type="caution">
    <text evidence="2">The sequence shown here is derived from an EMBL/GenBank/DDBJ whole genome shotgun (WGS) entry which is preliminary data.</text>
</comment>
<keyword evidence="3" id="KW-1185">Reference proteome</keyword>
<sequence>MTRCEIFITDCASNPLGISNSLKYVKDAQLSGFNMYSSYAATAVRIDGGSAWYGMDATSYFQVDFGNSRI</sequence>
<name>A0A9D4G6U9_DREPO</name>
<organism evidence="2 3">
    <name type="scientific">Dreissena polymorpha</name>
    <name type="common">Zebra mussel</name>
    <name type="synonym">Mytilus polymorpha</name>
    <dbReference type="NCBI Taxonomy" id="45954"/>
    <lineage>
        <taxon>Eukaryota</taxon>
        <taxon>Metazoa</taxon>
        <taxon>Spiralia</taxon>
        <taxon>Lophotrochozoa</taxon>
        <taxon>Mollusca</taxon>
        <taxon>Bivalvia</taxon>
        <taxon>Autobranchia</taxon>
        <taxon>Heteroconchia</taxon>
        <taxon>Euheterodonta</taxon>
        <taxon>Imparidentia</taxon>
        <taxon>Neoheterodontei</taxon>
        <taxon>Myida</taxon>
        <taxon>Dreissenoidea</taxon>
        <taxon>Dreissenidae</taxon>
        <taxon>Dreissena</taxon>
    </lineage>
</organism>
<protein>
    <recommendedName>
        <fullName evidence="1">F5/8 type C domain-containing protein</fullName>
    </recommendedName>
</protein>
<dbReference type="Proteomes" id="UP000828390">
    <property type="component" value="Unassembled WGS sequence"/>
</dbReference>
<evidence type="ECO:0000259" key="1">
    <source>
        <dbReference type="PROSITE" id="PS50022"/>
    </source>
</evidence>
<proteinExistence type="predicted"/>
<feature type="domain" description="F5/8 type C" evidence="1">
    <location>
        <begin position="11"/>
        <end position="70"/>
    </location>
</feature>
<accession>A0A9D4G6U9</accession>
<gene>
    <name evidence="2" type="ORF">DPMN_139743</name>
</gene>
<dbReference type="EMBL" id="JAIWYP010000006">
    <property type="protein sequence ID" value="KAH3811332.1"/>
    <property type="molecule type" value="Genomic_DNA"/>
</dbReference>
<reference evidence="2" key="2">
    <citation type="submission" date="2020-11" db="EMBL/GenBank/DDBJ databases">
        <authorList>
            <person name="McCartney M.A."/>
            <person name="Auch B."/>
            <person name="Kono T."/>
            <person name="Mallez S."/>
            <person name="Becker A."/>
            <person name="Gohl D.M."/>
            <person name="Silverstein K.A.T."/>
            <person name="Koren S."/>
            <person name="Bechman K.B."/>
            <person name="Herman A."/>
            <person name="Abrahante J.E."/>
            <person name="Garbe J."/>
        </authorList>
    </citation>
    <scope>NUCLEOTIDE SEQUENCE</scope>
    <source>
        <strain evidence="2">Duluth1</strain>
        <tissue evidence="2">Whole animal</tissue>
    </source>
</reference>
<dbReference type="PROSITE" id="PS50022">
    <property type="entry name" value="FA58C_3"/>
    <property type="match status" value="1"/>
</dbReference>
<dbReference type="InterPro" id="IPR000421">
    <property type="entry name" value="FA58C"/>
</dbReference>
<evidence type="ECO:0000313" key="2">
    <source>
        <dbReference type="EMBL" id="KAH3811332.1"/>
    </source>
</evidence>
<dbReference type="AlphaFoldDB" id="A0A9D4G6U9"/>
<evidence type="ECO:0000313" key="3">
    <source>
        <dbReference type="Proteomes" id="UP000828390"/>
    </source>
</evidence>
<reference evidence="2" key="1">
    <citation type="journal article" date="2019" name="bioRxiv">
        <title>The Genome of the Zebra Mussel, Dreissena polymorpha: A Resource for Invasive Species Research.</title>
        <authorList>
            <person name="McCartney M.A."/>
            <person name="Auch B."/>
            <person name="Kono T."/>
            <person name="Mallez S."/>
            <person name="Zhang Y."/>
            <person name="Obille A."/>
            <person name="Becker A."/>
            <person name="Abrahante J.E."/>
            <person name="Garbe J."/>
            <person name="Badalamenti J.P."/>
            <person name="Herman A."/>
            <person name="Mangelson H."/>
            <person name="Liachko I."/>
            <person name="Sullivan S."/>
            <person name="Sone E.D."/>
            <person name="Koren S."/>
            <person name="Silverstein K.A.T."/>
            <person name="Beckman K.B."/>
            <person name="Gohl D.M."/>
        </authorList>
    </citation>
    <scope>NUCLEOTIDE SEQUENCE</scope>
    <source>
        <strain evidence="2">Duluth1</strain>
        <tissue evidence="2">Whole animal</tissue>
    </source>
</reference>